<reference evidence="3 4" key="1">
    <citation type="submission" date="2021-06" db="EMBL/GenBank/DDBJ databases">
        <authorList>
            <person name="Palmer J.M."/>
        </authorList>
    </citation>
    <scope>NUCLEOTIDE SEQUENCE [LARGE SCALE GENOMIC DNA]</scope>
    <source>
        <strain evidence="3 4">AS_MEX2019</strain>
        <tissue evidence="3">Muscle</tissue>
    </source>
</reference>
<dbReference type="InterPro" id="IPR015943">
    <property type="entry name" value="WD40/YVTN_repeat-like_dom_sf"/>
</dbReference>
<dbReference type="PANTHER" id="PTHR10644">
    <property type="entry name" value="DNA REPAIR/RNA PROCESSING CPSF FAMILY"/>
    <property type="match status" value="1"/>
</dbReference>
<comment type="caution">
    <text evidence="3">The sequence shown here is derived from an EMBL/GenBank/DDBJ whole genome shotgun (WGS) entry which is preliminary data.</text>
</comment>
<evidence type="ECO:0000313" key="3">
    <source>
        <dbReference type="EMBL" id="MEQ2314851.1"/>
    </source>
</evidence>
<dbReference type="InterPro" id="IPR018846">
    <property type="entry name" value="Beta-prop_RSE1/DDB1/CPSF1_1st"/>
</dbReference>
<evidence type="ECO:0000313" key="4">
    <source>
        <dbReference type="Proteomes" id="UP001469553"/>
    </source>
</evidence>
<evidence type="ECO:0000259" key="1">
    <source>
        <dbReference type="Pfam" id="PF10433"/>
    </source>
</evidence>
<dbReference type="EMBL" id="JAHRIP010085811">
    <property type="protein sequence ID" value="MEQ2314851.1"/>
    <property type="molecule type" value="Genomic_DNA"/>
</dbReference>
<proteinExistence type="predicted"/>
<dbReference type="Gene3D" id="2.130.10.10">
    <property type="entry name" value="YVTN repeat-like/Quinoprotein amine dehydrogenase"/>
    <property type="match status" value="2"/>
</dbReference>
<accession>A0ABV1AB51</accession>
<dbReference type="Pfam" id="PF23726">
    <property type="entry name" value="Beta-prop_RSE1_2nd"/>
    <property type="match status" value="1"/>
</dbReference>
<gene>
    <name evidence="3" type="primary">DDB1_2</name>
    <name evidence="3" type="ORF">AMECASPLE_016212</name>
</gene>
<protein>
    <submittedName>
        <fullName evidence="3">DNA damage-binding protein 1</fullName>
    </submittedName>
</protein>
<dbReference type="InterPro" id="IPR058543">
    <property type="entry name" value="Beta-prop_RSE1/DDB1/CPSF1_2nd"/>
</dbReference>
<dbReference type="InterPro" id="IPR050358">
    <property type="entry name" value="RSE1/DDB1/CFT1"/>
</dbReference>
<dbReference type="Proteomes" id="UP001469553">
    <property type="component" value="Unassembled WGS sequence"/>
</dbReference>
<name>A0ABV1AB51_9TELE</name>
<dbReference type="Pfam" id="PF10433">
    <property type="entry name" value="Beta-prop_RSE1_1st"/>
    <property type="match status" value="1"/>
</dbReference>
<evidence type="ECO:0000259" key="2">
    <source>
        <dbReference type="Pfam" id="PF23726"/>
    </source>
</evidence>
<feature type="domain" description="RSE1/DDB1/CPSF1 first beta-propeller" evidence="1">
    <location>
        <begin position="2"/>
        <end position="78"/>
    </location>
</feature>
<organism evidence="3 4">
    <name type="scientific">Ameca splendens</name>
    <dbReference type="NCBI Taxonomy" id="208324"/>
    <lineage>
        <taxon>Eukaryota</taxon>
        <taxon>Metazoa</taxon>
        <taxon>Chordata</taxon>
        <taxon>Craniata</taxon>
        <taxon>Vertebrata</taxon>
        <taxon>Euteleostomi</taxon>
        <taxon>Actinopterygii</taxon>
        <taxon>Neopterygii</taxon>
        <taxon>Teleostei</taxon>
        <taxon>Neoteleostei</taxon>
        <taxon>Acanthomorphata</taxon>
        <taxon>Ovalentaria</taxon>
        <taxon>Atherinomorphae</taxon>
        <taxon>Cyprinodontiformes</taxon>
        <taxon>Goodeidae</taxon>
        <taxon>Ameca</taxon>
    </lineage>
</organism>
<keyword evidence="4" id="KW-1185">Reference proteome</keyword>
<feature type="domain" description="RSE1/DDB1/CPSF1 second beta-propeller" evidence="2">
    <location>
        <begin position="121"/>
        <end position="248"/>
    </location>
</feature>
<sequence>MEGRLFMLLLEKEELMDGTVALKDLHVELLGETSIAECLTYLDNGVVFVGSRLGDSQLVKLNVDSNEQGSYVTVMETFTNLGPIVDMCVVDLERQGQGQLVTCSGAFKEGSLRIIRNGIGIHEHASIDLPGIKGLWPLRSEAGRETDDMLVLSFVGQTRVLMLSVEEVEETELPGFVDNQQTFYCGNVAHQQLIQITSGSVRLVLQDSKALVSEWKEPQGKNISVAACNHTQVVLAVGRALYYLQILAGELKQIRWDVAYGAVKKYLFPCSFLQFLLFAYS</sequence>